<protein>
    <submittedName>
        <fullName evidence="1">Uncharacterized protein</fullName>
    </submittedName>
</protein>
<reference evidence="1" key="1">
    <citation type="journal article" date="2020" name="Stud. Mycol.">
        <title>101 Dothideomycetes genomes: a test case for predicting lifestyles and emergence of pathogens.</title>
        <authorList>
            <person name="Haridas S."/>
            <person name="Albert R."/>
            <person name="Binder M."/>
            <person name="Bloem J."/>
            <person name="Labutti K."/>
            <person name="Salamov A."/>
            <person name="Andreopoulos B."/>
            <person name="Baker S."/>
            <person name="Barry K."/>
            <person name="Bills G."/>
            <person name="Bluhm B."/>
            <person name="Cannon C."/>
            <person name="Castanera R."/>
            <person name="Culley D."/>
            <person name="Daum C."/>
            <person name="Ezra D."/>
            <person name="Gonzalez J."/>
            <person name="Henrissat B."/>
            <person name="Kuo A."/>
            <person name="Liang C."/>
            <person name="Lipzen A."/>
            <person name="Lutzoni F."/>
            <person name="Magnuson J."/>
            <person name="Mondo S."/>
            <person name="Nolan M."/>
            <person name="Ohm R."/>
            <person name="Pangilinan J."/>
            <person name="Park H.-J."/>
            <person name="Ramirez L."/>
            <person name="Alfaro M."/>
            <person name="Sun H."/>
            <person name="Tritt A."/>
            <person name="Yoshinaga Y."/>
            <person name="Zwiers L.-H."/>
            <person name="Turgeon B."/>
            <person name="Goodwin S."/>
            <person name="Spatafora J."/>
            <person name="Crous P."/>
            <person name="Grigoriev I."/>
        </authorList>
    </citation>
    <scope>NUCLEOTIDE SEQUENCE</scope>
    <source>
        <strain evidence="1">CBS 115976</strain>
    </source>
</reference>
<evidence type="ECO:0000313" key="1">
    <source>
        <dbReference type="EMBL" id="KAF2671388.1"/>
    </source>
</evidence>
<dbReference type="Pfam" id="PF12658">
    <property type="entry name" value="Ten1"/>
    <property type="match status" value="1"/>
</dbReference>
<dbReference type="Proteomes" id="UP000799302">
    <property type="component" value="Unassembled WGS sequence"/>
</dbReference>
<dbReference type="OrthoDB" id="5275361at2759"/>
<dbReference type="InterPro" id="IPR012340">
    <property type="entry name" value="NA-bd_OB-fold"/>
</dbReference>
<proteinExistence type="predicted"/>
<dbReference type="GO" id="GO:0016233">
    <property type="term" value="P:telomere capping"/>
    <property type="evidence" value="ECO:0007669"/>
    <property type="project" value="InterPro"/>
</dbReference>
<dbReference type="GO" id="GO:0043047">
    <property type="term" value="F:single-stranded telomeric DNA binding"/>
    <property type="evidence" value="ECO:0007669"/>
    <property type="project" value="InterPro"/>
</dbReference>
<dbReference type="InterPro" id="IPR024222">
    <property type="entry name" value="Ten1_fungal"/>
</dbReference>
<accession>A0A6A6UJZ2</accession>
<organism evidence="1 2">
    <name type="scientific">Microthyrium microscopicum</name>
    <dbReference type="NCBI Taxonomy" id="703497"/>
    <lineage>
        <taxon>Eukaryota</taxon>
        <taxon>Fungi</taxon>
        <taxon>Dikarya</taxon>
        <taxon>Ascomycota</taxon>
        <taxon>Pezizomycotina</taxon>
        <taxon>Dothideomycetes</taxon>
        <taxon>Dothideomycetes incertae sedis</taxon>
        <taxon>Microthyriales</taxon>
        <taxon>Microthyriaceae</taxon>
        <taxon>Microthyrium</taxon>
    </lineage>
</organism>
<dbReference type="GO" id="GO:1990879">
    <property type="term" value="C:CST complex"/>
    <property type="evidence" value="ECO:0007669"/>
    <property type="project" value="InterPro"/>
</dbReference>
<gene>
    <name evidence="1" type="ORF">BT63DRAFT_412425</name>
</gene>
<dbReference type="Gene3D" id="2.40.50.140">
    <property type="entry name" value="Nucleic acid-binding proteins"/>
    <property type="match status" value="1"/>
</dbReference>
<dbReference type="AlphaFoldDB" id="A0A6A6UJZ2"/>
<keyword evidence="2" id="KW-1185">Reference proteome</keyword>
<evidence type="ECO:0000313" key="2">
    <source>
        <dbReference type="Proteomes" id="UP000799302"/>
    </source>
</evidence>
<sequence>MSRDPVPAVLIFLSDLTRFTTETKVRFLGCVADYDSGNVLLTHHYPRATATQVVAKVNLDHVLESARPVELQKGAWVNVVGYTVGRSEDPVYVADVGKTAVEAVVCVKAVMLWGDGDLNLDDYEQALQGRKDTGTAA</sequence>
<dbReference type="EMBL" id="MU004233">
    <property type="protein sequence ID" value="KAF2671388.1"/>
    <property type="molecule type" value="Genomic_DNA"/>
</dbReference>
<name>A0A6A6UJZ2_9PEZI</name>